<keyword evidence="1" id="KW-0472">Membrane</keyword>
<gene>
    <name evidence="2" type="ORF">CONPUDRAFT_164373</name>
</gene>
<dbReference type="Proteomes" id="UP000053558">
    <property type="component" value="Unassembled WGS sequence"/>
</dbReference>
<sequence>MLVSRSTAVLRRHCVQNRKQYKNEVNSFAQVGVLLETSLTTRKLVMFPTIISVARISLEVPFKHRRHEQHVPYSPLSHTYAYHLQLLGLLHLFFTTIVNLGLLYWKCRIHLFNPVLLSTFTLLEAFTLGIVTAFFRTSSVFLRLTLLALHSKCDFFGLGLGLGLSLRSVPFLALT</sequence>
<feature type="transmembrane region" description="Helical" evidence="1">
    <location>
        <begin position="115"/>
        <end position="135"/>
    </location>
</feature>
<comment type="caution">
    <text evidence="2">The sequence shown here is derived from an EMBL/GenBank/DDBJ whole genome shotgun (WGS) entry which is preliminary data.</text>
</comment>
<dbReference type="AlphaFoldDB" id="A0A5M3MWH6"/>
<name>A0A5M3MWH6_CONPW</name>
<feature type="transmembrane region" description="Helical" evidence="1">
    <location>
        <begin position="155"/>
        <end position="174"/>
    </location>
</feature>
<keyword evidence="3" id="KW-1185">Reference proteome</keyword>
<proteinExistence type="predicted"/>
<dbReference type="OrthoDB" id="7933078at2759"/>
<organism evidence="2 3">
    <name type="scientific">Coniophora puteana (strain RWD-64-598)</name>
    <name type="common">Brown rot fungus</name>
    <dbReference type="NCBI Taxonomy" id="741705"/>
    <lineage>
        <taxon>Eukaryota</taxon>
        <taxon>Fungi</taxon>
        <taxon>Dikarya</taxon>
        <taxon>Basidiomycota</taxon>
        <taxon>Agaricomycotina</taxon>
        <taxon>Agaricomycetes</taxon>
        <taxon>Agaricomycetidae</taxon>
        <taxon>Boletales</taxon>
        <taxon>Coniophorineae</taxon>
        <taxon>Coniophoraceae</taxon>
        <taxon>Coniophora</taxon>
    </lineage>
</organism>
<dbReference type="RefSeq" id="XP_007767186.1">
    <property type="nucleotide sequence ID" value="XM_007768996.1"/>
</dbReference>
<dbReference type="EMBL" id="JH711576">
    <property type="protein sequence ID" value="EIW83420.1"/>
    <property type="molecule type" value="Genomic_DNA"/>
</dbReference>
<evidence type="ECO:0000313" key="2">
    <source>
        <dbReference type="EMBL" id="EIW83420.1"/>
    </source>
</evidence>
<keyword evidence="1" id="KW-0812">Transmembrane</keyword>
<keyword evidence="1" id="KW-1133">Transmembrane helix</keyword>
<reference evidence="3" key="1">
    <citation type="journal article" date="2012" name="Science">
        <title>The Paleozoic origin of enzymatic lignin decomposition reconstructed from 31 fungal genomes.</title>
        <authorList>
            <person name="Floudas D."/>
            <person name="Binder M."/>
            <person name="Riley R."/>
            <person name="Barry K."/>
            <person name="Blanchette R.A."/>
            <person name="Henrissat B."/>
            <person name="Martinez A.T."/>
            <person name="Otillar R."/>
            <person name="Spatafora J.W."/>
            <person name="Yadav J.S."/>
            <person name="Aerts A."/>
            <person name="Benoit I."/>
            <person name="Boyd A."/>
            <person name="Carlson A."/>
            <person name="Copeland A."/>
            <person name="Coutinho P.M."/>
            <person name="de Vries R.P."/>
            <person name="Ferreira P."/>
            <person name="Findley K."/>
            <person name="Foster B."/>
            <person name="Gaskell J."/>
            <person name="Glotzer D."/>
            <person name="Gorecki P."/>
            <person name="Heitman J."/>
            <person name="Hesse C."/>
            <person name="Hori C."/>
            <person name="Igarashi K."/>
            <person name="Jurgens J.A."/>
            <person name="Kallen N."/>
            <person name="Kersten P."/>
            <person name="Kohler A."/>
            <person name="Kuees U."/>
            <person name="Kumar T.K.A."/>
            <person name="Kuo A."/>
            <person name="LaButti K."/>
            <person name="Larrondo L.F."/>
            <person name="Lindquist E."/>
            <person name="Ling A."/>
            <person name="Lombard V."/>
            <person name="Lucas S."/>
            <person name="Lundell T."/>
            <person name="Martin R."/>
            <person name="McLaughlin D.J."/>
            <person name="Morgenstern I."/>
            <person name="Morin E."/>
            <person name="Murat C."/>
            <person name="Nagy L.G."/>
            <person name="Nolan M."/>
            <person name="Ohm R.A."/>
            <person name="Patyshakuliyeva A."/>
            <person name="Rokas A."/>
            <person name="Ruiz-Duenas F.J."/>
            <person name="Sabat G."/>
            <person name="Salamov A."/>
            <person name="Samejima M."/>
            <person name="Schmutz J."/>
            <person name="Slot J.C."/>
            <person name="St John F."/>
            <person name="Stenlid J."/>
            <person name="Sun H."/>
            <person name="Sun S."/>
            <person name="Syed K."/>
            <person name="Tsang A."/>
            <person name="Wiebenga A."/>
            <person name="Young D."/>
            <person name="Pisabarro A."/>
            <person name="Eastwood D.C."/>
            <person name="Martin F."/>
            <person name="Cullen D."/>
            <person name="Grigoriev I.V."/>
            <person name="Hibbett D.S."/>
        </authorList>
    </citation>
    <scope>NUCLEOTIDE SEQUENCE [LARGE SCALE GENOMIC DNA]</scope>
    <source>
        <strain evidence="3">RWD-64-598 SS2</strain>
    </source>
</reference>
<accession>A0A5M3MWH6</accession>
<evidence type="ECO:0000313" key="3">
    <source>
        <dbReference type="Proteomes" id="UP000053558"/>
    </source>
</evidence>
<evidence type="ECO:0000256" key="1">
    <source>
        <dbReference type="SAM" id="Phobius"/>
    </source>
</evidence>
<dbReference type="GeneID" id="19205111"/>
<dbReference type="KEGG" id="cput:CONPUDRAFT_164373"/>
<protein>
    <submittedName>
        <fullName evidence="2">Uncharacterized protein</fullName>
    </submittedName>
</protein>
<feature type="transmembrane region" description="Helical" evidence="1">
    <location>
        <begin position="82"/>
        <end position="103"/>
    </location>
</feature>